<sequence>MAGYGYYRSQSPYGGFDPWKAEWSCNSEQLCRPALDESEGRRVIAGDPFQSPGTYVMKVETTVERVHPSMFSEYYRQCSPPRYEHRPRYGGVNNRPHGPLIPSNDQNEVSQRPSGFGAPRAPHQLRIPVSAGSYGTTNAGDSEHETERRKLIANTIKDEDRKADKILKPPVTTEGGNWPRPGYPAGSVLPSRPISSEREQTVPPPSMIMTGHRDRRGPSMELSKPINDIGTAMEYLKKVAVPSSVNTIKDEDPDHGYLKGDKIPKPPEGGPAARSGNPTRSMLPNYYTSSERGERTVQPPSRTITGGWERRSHDVGLEPMNETGKTMEYSKEAVKPPPVNTVPKRDSNPETIDSQEARRRYENLNPAPEQYATGYASTIDSREAARRYNGRFVE</sequence>
<feature type="region of interest" description="Disordered" evidence="1">
    <location>
        <begin position="95"/>
        <end position="122"/>
    </location>
</feature>
<evidence type="ECO:0000256" key="1">
    <source>
        <dbReference type="SAM" id="MobiDB-lite"/>
    </source>
</evidence>
<name>A0A8B8PJH8_9MYRT</name>
<accession>A0A8B8PJH8</accession>
<feature type="region of interest" description="Disordered" evidence="1">
    <location>
        <begin position="168"/>
        <end position="221"/>
    </location>
</feature>
<dbReference type="AlphaFoldDB" id="A0A8B8PJH8"/>
<gene>
    <name evidence="3" type="primary">LOC115744016</name>
</gene>
<dbReference type="OrthoDB" id="1153117at2759"/>
<evidence type="ECO:0000313" key="3">
    <source>
        <dbReference type="RefSeq" id="XP_030534951.1"/>
    </source>
</evidence>
<evidence type="ECO:0000313" key="2">
    <source>
        <dbReference type="Proteomes" id="UP000827889"/>
    </source>
</evidence>
<dbReference type="GeneID" id="115744016"/>
<proteinExistence type="predicted"/>
<reference evidence="2" key="1">
    <citation type="submission" date="2025-05" db="UniProtKB">
        <authorList>
            <consortium name="RefSeq"/>
        </authorList>
    </citation>
    <scope>NUCLEOTIDE SEQUENCE [LARGE SCALE GENOMIC DNA]</scope>
</reference>
<feature type="compositionally biased region" description="Basic and acidic residues" evidence="1">
    <location>
        <begin position="248"/>
        <end position="265"/>
    </location>
</feature>
<feature type="compositionally biased region" description="Polar residues" evidence="1">
    <location>
        <begin position="276"/>
        <end position="290"/>
    </location>
</feature>
<dbReference type="KEGG" id="rarg:115744016"/>
<keyword evidence="2" id="KW-1185">Reference proteome</keyword>
<protein>
    <submittedName>
        <fullName evidence="3">Uncharacterized protein LOC115744016 isoform X1</fullName>
    </submittedName>
</protein>
<dbReference type="RefSeq" id="XP_030534951.1">
    <property type="nucleotide sequence ID" value="XM_030679091.2"/>
</dbReference>
<reference evidence="3" key="2">
    <citation type="submission" date="2025-08" db="UniProtKB">
        <authorList>
            <consortium name="RefSeq"/>
        </authorList>
    </citation>
    <scope>IDENTIFICATION</scope>
    <source>
        <tissue evidence="3">Leaf</tissue>
    </source>
</reference>
<feature type="compositionally biased region" description="Polar residues" evidence="1">
    <location>
        <begin position="103"/>
        <end position="113"/>
    </location>
</feature>
<feature type="region of interest" description="Disordered" evidence="1">
    <location>
        <begin position="246"/>
        <end position="376"/>
    </location>
</feature>
<organism evidence="2 3">
    <name type="scientific">Rhodamnia argentea</name>
    <dbReference type="NCBI Taxonomy" id="178133"/>
    <lineage>
        <taxon>Eukaryota</taxon>
        <taxon>Viridiplantae</taxon>
        <taxon>Streptophyta</taxon>
        <taxon>Embryophyta</taxon>
        <taxon>Tracheophyta</taxon>
        <taxon>Spermatophyta</taxon>
        <taxon>Magnoliopsida</taxon>
        <taxon>eudicotyledons</taxon>
        <taxon>Gunneridae</taxon>
        <taxon>Pentapetalae</taxon>
        <taxon>rosids</taxon>
        <taxon>malvids</taxon>
        <taxon>Myrtales</taxon>
        <taxon>Myrtaceae</taxon>
        <taxon>Myrtoideae</taxon>
        <taxon>Myrteae</taxon>
        <taxon>Australasian group</taxon>
        <taxon>Rhodamnia</taxon>
    </lineage>
</organism>
<dbReference type="Proteomes" id="UP000827889">
    <property type="component" value="Chromosome 1"/>
</dbReference>